<keyword evidence="8" id="KW-0732">Signal</keyword>
<evidence type="ECO:0000256" key="1">
    <source>
        <dbReference type="ARBA" id="ARBA00004141"/>
    </source>
</evidence>
<feature type="transmembrane region" description="Helical" evidence="7">
    <location>
        <begin position="1212"/>
        <end position="1239"/>
    </location>
</feature>
<dbReference type="GO" id="GO:0016020">
    <property type="term" value="C:membrane"/>
    <property type="evidence" value="ECO:0007669"/>
    <property type="project" value="UniProtKB-SubCell"/>
</dbReference>
<protein>
    <recommendedName>
        <fullName evidence="13">G-protein coupled receptors family 2 profile 2 domain-containing protein</fullName>
    </recommendedName>
</protein>
<feature type="transmembrane region" description="Helical" evidence="7">
    <location>
        <begin position="1260"/>
        <end position="1279"/>
    </location>
</feature>
<dbReference type="InterPro" id="IPR046338">
    <property type="entry name" value="GAIN_dom_sf"/>
</dbReference>
<evidence type="ECO:0000256" key="6">
    <source>
        <dbReference type="SAM" id="MobiDB-lite"/>
    </source>
</evidence>
<keyword evidence="12" id="KW-1185">Reference proteome</keyword>
<feature type="compositionally biased region" description="Acidic residues" evidence="6">
    <location>
        <begin position="896"/>
        <end position="906"/>
    </location>
</feature>
<accession>A0A2C9GPY2</accession>
<dbReference type="GO" id="GO:0007166">
    <property type="term" value="P:cell surface receptor signaling pathway"/>
    <property type="evidence" value="ECO:0007669"/>
    <property type="project" value="InterPro"/>
</dbReference>
<evidence type="ECO:0000256" key="3">
    <source>
        <dbReference type="ARBA" id="ARBA00022989"/>
    </source>
</evidence>
<dbReference type="Pfam" id="PF01825">
    <property type="entry name" value="GPS"/>
    <property type="match status" value="1"/>
</dbReference>
<evidence type="ECO:0000256" key="7">
    <source>
        <dbReference type="SAM" id="Phobius"/>
    </source>
</evidence>
<comment type="subcellular location">
    <subcellularLocation>
        <location evidence="1">Membrane</location>
        <topology evidence="1">Multi-pass membrane protein</topology>
    </subcellularLocation>
</comment>
<dbReference type="FunFam" id="1.20.1070.10:FF:000290">
    <property type="entry name" value="GG11888"/>
    <property type="match status" value="1"/>
</dbReference>
<dbReference type="Pfam" id="PF00002">
    <property type="entry name" value="7tm_2"/>
    <property type="match status" value="1"/>
</dbReference>
<feature type="region of interest" description="Disordered" evidence="6">
    <location>
        <begin position="895"/>
        <end position="928"/>
    </location>
</feature>
<dbReference type="RefSeq" id="XP_040174798.1">
    <property type="nucleotide sequence ID" value="XM_040318864.1"/>
</dbReference>
<dbReference type="PANTHER" id="PTHR47767:SF1">
    <property type="entry name" value="ADHESION G PROTEIN-COUPLED RECEPTOR G7"/>
    <property type="match status" value="1"/>
</dbReference>
<dbReference type="InterPro" id="IPR017981">
    <property type="entry name" value="GPCR_2-like_7TM"/>
</dbReference>
<dbReference type="InterPro" id="IPR000203">
    <property type="entry name" value="GPS"/>
</dbReference>
<evidence type="ECO:0000256" key="8">
    <source>
        <dbReference type="SAM" id="SignalP"/>
    </source>
</evidence>
<evidence type="ECO:0000259" key="10">
    <source>
        <dbReference type="PROSITE" id="PS50261"/>
    </source>
</evidence>
<dbReference type="PROSITE" id="PS50221">
    <property type="entry name" value="GAIN_B"/>
    <property type="match status" value="1"/>
</dbReference>
<evidence type="ECO:0000256" key="4">
    <source>
        <dbReference type="ARBA" id="ARBA00023136"/>
    </source>
</evidence>
<dbReference type="EMBL" id="APCN01003972">
    <property type="status" value="NOT_ANNOTATED_CDS"/>
    <property type="molecule type" value="Genomic_DNA"/>
</dbReference>
<feature type="domain" description="G-protein coupled receptors family 2 profile 2" evidence="10">
    <location>
        <begin position="1059"/>
        <end position="1309"/>
    </location>
</feature>
<keyword evidence="3 7" id="KW-1133">Transmembrane helix</keyword>
<dbReference type="Gene3D" id="2.60.220.50">
    <property type="match status" value="1"/>
</dbReference>
<sequence>MGALVLVAAVVAGVMAADTVPTIPPSTADTAVLPALAAPFLTVNRCEEAPLNRLHVLDPSKIPPDCRCPPGFLALRADPHSTRALCAGVIAPRPWQDGCVSSGTGSDYYDLDAIEQAEVRQLLMRMNLAECWISARRLLRYGGLVRRLPGTQWNAPLELPSGLAVSNYTTADADCATVRLTEQRTVLLAYRNCSTVLPRLCLYREATMLRLHCDAQEYTTRYASHQRYCFNIRRSGSRQPGPGESFTIDSNRKRQLLFELLYASRECNNSANVIYADQRPGTTHHAHKRDGGAALVPIVSAEPSGLECASHQRLQIERDSLLPAAEGAAPGMYLYFDRAHHKLLLTVYGDRWYWREDPAASGFVCFANANDEQLDRPRVKKLRWRGQTPSDDPTNRTMYEVKLTGGDGPPRPYWCEAHLVPNFALLRTDTVLARRKASCRHYFAATIELLLERSAGRVVAESPDAWRLKDYDGLVEDYLKDRRKRLPETKHAFAAIKAMHVKRLEDFWISASSDWYTVRLLVHIATKCARKWDKADKLPEPERNEIELPAQYLDHYQTYKSLTAALETLNSERFRFLGVNSTEYCLPESLHLTPGKNVWWPARLGESVAPRNLCLIEQSGLPVTRRCLGDYLYGCAWDWNPGSELCTGQHRPTTSALYQYSVSPLNHSVLGEVLTRAGEILAVPEQVIPADLFYLSKTLENVPLVLEQSETGSPDKERRAYFCNVSTILSRVMYLNETTVVRSQRALNTTNILLDATETIVNRLAVANDTRAMMLEGDQYDCRDQDGAMQRHVQRHDGTVLFRTARLIVLIADPTVANVTGLALFRARNLSLEDLSDAAENSESEEDFSGYTLRYIYMNQSLEDLLAESDLEIGSFIPQHVIEGLDELNTAFRAPDDEEQDPDAPDESTTTLPNPDEHPDPPVSPAPPPLRVIITIYYNDHAFRETKNGTIARPNSKIISVSLPGYGSRMPDEIPIYTREMARELPSRCGYWSFEADNATEFGHWSYDECRLLNASDSGVSLCGCYHLTSFSRLTKDIQMVETVGVSQKLIADQGTLALDIITAIGCSMSLLGVMGIFATAALFPSWRVKASSKILLQLSCAIAIEMIIIFLEGPDIDQNRISQIECALLGGTFHYIILVTFMWMLITAYLQFMRYVKVLGQLRPAHFILKATVCCWGGPLLIVALFLSLDYTLYLKRDNLSDICYPHGRALWYGLLLPIGAIIFVNLVSFVIVLYHICTIPSNLTKSADHAMTLAQLRLSVFLFFLLGLPWIFGMLTTGTEEKLFAYLFCLTAPVQGFVLFVYFVVMDPTARRFWCRKLQRLPCCRARATKDADADQTTTSANTSFNTYL</sequence>
<dbReference type="Gene3D" id="1.20.1070.10">
    <property type="entry name" value="Rhodopsin 7-helix transmembrane proteins"/>
    <property type="match status" value="1"/>
</dbReference>
<feature type="transmembrane region" description="Helical" evidence="7">
    <location>
        <begin position="1057"/>
        <end position="1083"/>
    </location>
</feature>
<feature type="transmembrane region" description="Helical" evidence="7">
    <location>
        <begin position="1168"/>
        <end position="1192"/>
    </location>
</feature>
<dbReference type="CDD" id="cd15040">
    <property type="entry name" value="7tmB2_Adhesion"/>
    <property type="match status" value="1"/>
</dbReference>
<dbReference type="KEGG" id="aara:120906820"/>
<keyword evidence="5" id="KW-1015">Disulfide bond</keyword>
<feature type="domain" description="GAIN-B" evidence="9">
    <location>
        <begin position="872"/>
        <end position="1042"/>
    </location>
</feature>
<evidence type="ECO:0000256" key="5">
    <source>
        <dbReference type="ARBA" id="ARBA00023157"/>
    </source>
</evidence>
<feature type="transmembrane region" description="Helical" evidence="7">
    <location>
        <begin position="1095"/>
        <end position="1114"/>
    </location>
</feature>
<feature type="signal peptide" evidence="8">
    <location>
        <begin position="1"/>
        <end position="16"/>
    </location>
</feature>
<dbReference type="InterPro" id="IPR053066">
    <property type="entry name" value="ADGR_G7"/>
</dbReference>
<evidence type="ECO:0000313" key="11">
    <source>
        <dbReference type="EnsemblMetazoa" id="AARA016764-PA"/>
    </source>
</evidence>
<dbReference type="PANTHER" id="PTHR47767">
    <property type="entry name" value="ADHESION G PROTEIN-COUPLED RECEPTOR G7"/>
    <property type="match status" value="1"/>
</dbReference>
<dbReference type="GO" id="GO:0004930">
    <property type="term" value="F:G protein-coupled receptor activity"/>
    <property type="evidence" value="ECO:0007669"/>
    <property type="project" value="InterPro"/>
</dbReference>
<dbReference type="EnsemblMetazoa" id="AARA016764-RA">
    <property type="protein sequence ID" value="AARA016764-PA"/>
    <property type="gene ID" value="AARA016764"/>
</dbReference>
<evidence type="ECO:0000259" key="9">
    <source>
        <dbReference type="PROSITE" id="PS50221"/>
    </source>
</evidence>
<dbReference type="InterPro" id="IPR000832">
    <property type="entry name" value="GPCR_2_secretin-like"/>
</dbReference>
<keyword evidence="2 7" id="KW-0812">Transmembrane</keyword>
<organism evidence="11 12">
    <name type="scientific">Anopheles arabiensis</name>
    <name type="common">Mosquito</name>
    <dbReference type="NCBI Taxonomy" id="7173"/>
    <lineage>
        <taxon>Eukaryota</taxon>
        <taxon>Metazoa</taxon>
        <taxon>Ecdysozoa</taxon>
        <taxon>Arthropoda</taxon>
        <taxon>Hexapoda</taxon>
        <taxon>Insecta</taxon>
        <taxon>Pterygota</taxon>
        <taxon>Neoptera</taxon>
        <taxon>Endopterygota</taxon>
        <taxon>Diptera</taxon>
        <taxon>Nematocera</taxon>
        <taxon>Culicoidea</taxon>
        <taxon>Culicidae</taxon>
        <taxon>Anophelinae</taxon>
        <taxon>Anopheles</taxon>
    </lineage>
</organism>
<dbReference type="VEuPathDB" id="VectorBase:AARA21_012895"/>
<dbReference type="GeneID" id="120906820"/>
<dbReference type="VEuPathDB" id="VectorBase:AARA016764"/>
<dbReference type="SUPFAM" id="SSF81321">
    <property type="entry name" value="Family A G protein-coupled receptor-like"/>
    <property type="match status" value="1"/>
</dbReference>
<feature type="transmembrane region" description="Helical" evidence="7">
    <location>
        <begin position="1134"/>
        <end position="1156"/>
    </location>
</feature>
<dbReference type="InterPro" id="IPR057244">
    <property type="entry name" value="GAIN_B"/>
</dbReference>
<dbReference type="PROSITE" id="PS50261">
    <property type="entry name" value="G_PROTEIN_RECEP_F2_4"/>
    <property type="match status" value="1"/>
</dbReference>
<dbReference type="Proteomes" id="UP000075840">
    <property type="component" value="Unassembled WGS sequence"/>
</dbReference>
<feature type="transmembrane region" description="Helical" evidence="7">
    <location>
        <begin position="1285"/>
        <end position="1307"/>
    </location>
</feature>
<evidence type="ECO:0008006" key="13">
    <source>
        <dbReference type="Google" id="ProtNLM"/>
    </source>
</evidence>
<name>A0A2C9GPY2_ANOAR</name>
<keyword evidence="4 7" id="KW-0472">Membrane</keyword>
<evidence type="ECO:0000256" key="2">
    <source>
        <dbReference type="ARBA" id="ARBA00022692"/>
    </source>
</evidence>
<evidence type="ECO:0000313" key="12">
    <source>
        <dbReference type="Proteomes" id="UP000075840"/>
    </source>
</evidence>
<reference evidence="11" key="1">
    <citation type="submission" date="2022-08" db="UniProtKB">
        <authorList>
            <consortium name="EnsemblMetazoa"/>
        </authorList>
    </citation>
    <scope>IDENTIFICATION</scope>
    <source>
        <strain evidence="11">Dongola</strain>
    </source>
</reference>
<proteinExistence type="predicted"/>
<feature type="chain" id="PRO_5043523166" description="G-protein coupled receptors family 2 profile 2 domain-containing protein" evidence="8">
    <location>
        <begin position="17"/>
        <end position="1351"/>
    </location>
</feature>